<organism evidence="1 2">
    <name type="scientific">Bhargavaea beijingensis</name>
    <dbReference type="NCBI Taxonomy" id="426756"/>
    <lineage>
        <taxon>Bacteria</taxon>
        <taxon>Bacillati</taxon>
        <taxon>Bacillota</taxon>
        <taxon>Bacilli</taxon>
        <taxon>Bacillales</taxon>
        <taxon>Caryophanaceae</taxon>
        <taxon>Bhargavaea</taxon>
    </lineage>
</organism>
<dbReference type="Proteomes" id="UP000198823">
    <property type="component" value="Unassembled WGS sequence"/>
</dbReference>
<accession>A0A1G6Y187</accession>
<dbReference type="STRING" id="426756.SAMN04488126_101262"/>
<evidence type="ECO:0008006" key="3">
    <source>
        <dbReference type="Google" id="ProtNLM"/>
    </source>
</evidence>
<protein>
    <recommendedName>
        <fullName evidence="3">Polysaccharide deacetylase</fullName>
    </recommendedName>
</protein>
<name>A0A1G6Y187_9BACL</name>
<dbReference type="OrthoDB" id="2449513at2"/>
<proteinExistence type="predicted"/>
<evidence type="ECO:0000313" key="1">
    <source>
        <dbReference type="EMBL" id="SDD84052.1"/>
    </source>
</evidence>
<dbReference type="RefSeq" id="WP_092093519.1">
    <property type="nucleotide sequence ID" value="NZ_FNAR01000001.1"/>
</dbReference>
<sequence length="218" mass="24608">MKKLLLFTLFFLFTAFVLVRSSGGGALIPVFNITQEPDVIVQGSHGAAVTVDLSFGDSEVKAWLEELQAPYPLIFADPDWLERSPGLVRLMIERNIPVALLGAAGERYEDEPKLLEEQIAVYEDHFGRKPLYFRTADEAFPKALQQQLFKAEVNALGSTTRWDGGKLPKKREGLILSVQHHREERTDLKKVSELLSAHEFLAIEDVLFGVETKERKFP</sequence>
<dbReference type="AlphaFoldDB" id="A0A1G6Y187"/>
<reference evidence="1 2" key="1">
    <citation type="submission" date="2016-10" db="EMBL/GenBank/DDBJ databases">
        <authorList>
            <person name="de Groot N.N."/>
        </authorList>
    </citation>
    <scope>NUCLEOTIDE SEQUENCE [LARGE SCALE GENOMIC DNA]</scope>
    <source>
        <strain evidence="1 2">CGMCC 1.6762</strain>
    </source>
</reference>
<evidence type="ECO:0000313" key="2">
    <source>
        <dbReference type="Proteomes" id="UP000198823"/>
    </source>
</evidence>
<dbReference type="EMBL" id="FNAR01000001">
    <property type="protein sequence ID" value="SDD84052.1"/>
    <property type="molecule type" value="Genomic_DNA"/>
</dbReference>
<gene>
    <name evidence="1" type="ORF">SAMN04488126_101262</name>
</gene>